<dbReference type="PANTHER" id="PTHR31339:SF0">
    <property type="entry name" value="PECTIN LYASE-LIKE SUPERFAMILY PROTEIN"/>
    <property type="match status" value="1"/>
</dbReference>
<dbReference type="SMART" id="SM00710">
    <property type="entry name" value="PbH1"/>
    <property type="match status" value="6"/>
</dbReference>
<dbReference type="Pfam" id="PF00295">
    <property type="entry name" value="Glyco_hydro_28"/>
    <property type="match status" value="1"/>
</dbReference>
<accession>A0A7Y0F2Q8</accession>
<evidence type="ECO:0000256" key="4">
    <source>
        <dbReference type="RuleBase" id="RU361169"/>
    </source>
</evidence>
<evidence type="ECO:0000256" key="2">
    <source>
        <dbReference type="ARBA" id="ARBA00022801"/>
    </source>
</evidence>
<evidence type="ECO:0000256" key="3">
    <source>
        <dbReference type="ARBA" id="ARBA00023295"/>
    </source>
</evidence>
<dbReference type="EMBL" id="JAAIIH010000013">
    <property type="protein sequence ID" value="NMN00961.1"/>
    <property type="molecule type" value="Genomic_DNA"/>
</dbReference>
<dbReference type="Gene3D" id="2.160.20.10">
    <property type="entry name" value="Single-stranded right-handed beta-helix, Pectin lyase-like"/>
    <property type="match status" value="1"/>
</dbReference>
<gene>
    <name evidence="5" type="ORF">G1C96_1543</name>
</gene>
<dbReference type="SUPFAM" id="SSF51126">
    <property type="entry name" value="Pectin lyase-like"/>
    <property type="match status" value="1"/>
</dbReference>
<protein>
    <submittedName>
        <fullName evidence="5">Polygalacturonase</fullName>
    </submittedName>
</protein>
<organism evidence="5 6">
    <name type="scientific">Bifidobacterium moraviense</name>
    <dbReference type="NCBI Taxonomy" id="2675323"/>
    <lineage>
        <taxon>Bacteria</taxon>
        <taxon>Bacillati</taxon>
        <taxon>Actinomycetota</taxon>
        <taxon>Actinomycetes</taxon>
        <taxon>Bifidobacteriales</taxon>
        <taxon>Bifidobacteriaceae</taxon>
        <taxon>Bifidobacterium</taxon>
    </lineage>
</organism>
<proteinExistence type="inferred from homology"/>
<dbReference type="AlphaFoldDB" id="A0A7Y0F2Q8"/>
<dbReference type="GO" id="GO:0005975">
    <property type="term" value="P:carbohydrate metabolic process"/>
    <property type="evidence" value="ECO:0007669"/>
    <property type="project" value="InterPro"/>
</dbReference>
<dbReference type="InterPro" id="IPR051801">
    <property type="entry name" value="GH28_Enzymes"/>
</dbReference>
<evidence type="ECO:0000313" key="6">
    <source>
        <dbReference type="Proteomes" id="UP000588277"/>
    </source>
</evidence>
<evidence type="ECO:0000256" key="1">
    <source>
        <dbReference type="ARBA" id="ARBA00008834"/>
    </source>
</evidence>
<sequence length="420" mass="45043">MTDFIYANPVSDDPSGYAAGLQALLDRCSGEGGGTVSVTAPGVHLCDGLRLRSRVTLELAEGVTLRASGDESTYEHRPGPFELNANETPICAFVHGKGLTGAAIRGKGVIDGNYERFVLPGQGPEVQHIATFAYPRPMTVYLEDCEDAVIEGVTVGNSPFWTIHLVGCRNTVVRDVAIRNEMRMPNTDGIDVDRCDNTLIERCDIVTGDDGVCPKCTEETARYGGCSNLTVRDCRIVTRSSAVKLGSSSFADFENMTFERLTIRDSNRGLAFQLRDPGSARNIVFRDVTITTATFSREWWGSAEAIYLTILPRTDATDMTGRVIEHVRFERVTGTCGLPVVAVGHAPGAIRDVTLDGVELEASGGAGGDGDAGGAGADGVSYDVDVRPWRGGDAKVPVPAADMLGDGPAFRREACRIRFR</sequence>
<dbReference type="InterPro" id="IPR006626">
    <property type="entry name" value="PbH1"/>
</dbReference>
<dbReference type="GO" id="GO:0004650">
    <property type="term" value="F:polygalacturonase activity"/>
    <property type="evidence" value="ECO:0007669"/>
    <property type="project" value="InterPro"/>
</dbReference>
<comment type="caution">
    <text evidence="5">The sequence shown here is derived from an EMBL/GenBank/DDBJ whole genome shotgun (WGS) entry which is preliminary data.</text>
</comment>
<name>A0A7Y0F2Q8_9BIFI</name>
<evidence type="ECO:0000313" key="5">
    <source>
        <dbReference type="EMBL" id="NMN00961.1"/>
    </source>
</evidence>
<dbReference type="RefSeq" id="WP_169276046.1">
    <property type="nucleotide sequence ID" value="NZ_JAAIIH010000013.1"/>
</dbReference>
<dbReference type="InterPro" id="IPR012334">
    <property type="entry name" value="Pectin_lyas_fold"/>
</dbReference>
<dbReference type="InterPro" id="IPR011050">
    <property type="entry name" value="Pectin_lyase_fold/virulence"/>
</dbReference>
<keyword evidence="2 4" id="KW-0378">Hydrolase</keyword>
<dbReference type="PANTHER" id="PTHR31339">
    <property type="entry name" value="PECTIN LYASE-RELATED"/>
    <property type="match status" value="1"/>
</dbReference>
<keyword evidence="3 4" id="KW-0326">Glycosidase</keyword>
<keyword evidence="6" id="KW-1185">Reference proteome</keyword>
<comment type="similarity">
    <text evidence="1 4">Belongs to the glycosyl hydrolase 28 family.</text>
</comment>
<dbReference type="InterPro" id="IPR000743">
    <property type="entry name" value="Glyco_hydro_28"/>
</dbReference>
<reference evidence="5 6" key="1">
    <citation type="submission" date="2020-02" db="EMBL/GenBank/DDBJ databases">
        <title>Characterization of phylogenetic diversity of novel bifidobacterial species isolated in Czech ZOOs.</title>
        <authorList>
            <person name="Lugli G.A."/>
            <person name="Vera N.B."/>
            <person name="Ventura M."/>
        </authorList>
    </citation>
    <scope>NUCLEOTIDE SEQUENCE [LARGE SCALE GENOMIC DNA]</scope>
    <source>
        <strain evidence="5 6">DSM 109958</strain>
    </source>
</reference>
<dbReference type="Proteomes" id="UP000588277">
    <property type="component" value="Unassembled WGS sequence"/>
</dbReference>